<dbReference type="OrthoDB" id="9814225at2"/>
<evidence type="ECO:0000313" key="3">
    <source>
        <dbReference type="EMBL" id="RFC81856.1"/>
    </source>
</evidence>
<evidence type="ECO:0000313" key="5">
    <source>
        <dbReference type="Proteomes" id="UP001595455"/>
    </source>
</evidence>
<dbReference type="Proteomes" id="UP001595455">
    <property type="component" value="Unassembled WGS sequence"/>
</dbReference>
<evidence type="ECO:0000313" key="4">
    <source>
        <dbReference type="Proteomes" id="UP000240957"/>
    </source>
</evidence>
<name>A0A371YK61_9GAMM</name>
<reference evidence="3 4" key="2">
    <citation type="submission" date="2018-08" db="EMBL/GenBank/DDBJ databases">
        <title>The draft genome of Acinetobacter sichuanensis strain WCHAc060041.</title>
        <authorList>
            <person name="Qin J."/>
            <person name="Feng Y."/>
            <person name="Zong Z."/>
        </authorList>
    </citation>
    <scope>NUCLEOTIDE SEQUENCE [LARGE SCALE GENOMIC DNA]</scope>
    <source>
        <strain evidence="3 4">WCHAc060041</strain>
    </source>
</reference>
<dbReference type="Proteomes" id="UP000240957">
    <property type="component" value="Unassembled WGS sequence"/>
</dbReference>
<reference evidence="2" key="4">
    <citation type="submission" date="2024-09" db="EMBL/GenBank/DDBJ databases">
        <authorList>
            <person name="Sun Q."/>
            <person name="Mori K."/>
        </authorList>
    </citation>
    <scope>NUCLEOTIDE SEQUENCE</scope>
    <source>
        <strain evidence="2">KCTC 62575</strain>
    </source>
</reference>
<protein>
    <submittedName>
        <fullName evidence="2">Phage baseplate protein</fullName>
    </submittedName>
</protein>
<gene>
    <name evidence="2" type="ORF">ACFODO_20970</name>
    <name evidence="3" type="ORF">C9E89_019615</name>
</gene>
<feature type="domain" description="Dit-like phage tail protein N-terminal" evidence="1">
    <location>
        <begin position="37"/>
        <end position="150"/>
    </location>
</feature>
<accession>A0A371YK61</accession>
<dbReference type="EMBL" id="JBHRSF010000157">
    <property type="protein sequence ID" value="MFC2997671.1"/>
    <property type="molecule type" value="Genomic_DNA"/>
</dbReference>
<dbReference type="Pfam" id="PF21821">
    <property type="entry name" value="Dit_like"/>
    <property type="match status" value="1"/>
</dbReference>
<comment type="caution">
    <text evidence="3">The sequence shown here is derived from an EMBL/GenBank/DDBJ whole genome shotgun (WGS) entry which is preliminary data.</text>
</comment>
<dbReference type="EMBL" id="PYIX02000053">
    <property type="protein sequence ID" value="RFC81856.1"/>
    <property type="molecule type" value="Genomic_DNA"/>
</dbReference>
<dbReference type="InterPro" id="IPR048494">
    <property type="entry name" value="Dit-like_N"/>
</dbReference>
<keyword evidence="5" id="KW-1185">Reference proteome</keyword>
<evidence type="ECO:0000313" key="2">
    <source>
        <dbReference type="EMBL" id="MFC2997671.1"/>
    </source>
</evidence>
<reference evidence="2" key="1">
    <citation type="journal article" date="2014" name="Int. J. Syst. Evol. Microbiol.">
        <title>Complete genome of a new Firmicutes species belonging to the dominant human colonic microbiota ('Ruminococcus bicirculans') reveals two chromosomes and a selective capacity to utilize plant glucans.</title>
        <authorList>
            <consortium name="NISC Comparative Sequencing Program"/>
            <person name="Wegmann U."/>
            <person name="Louis P."/>
            <person name="Goesmann A."/>
            <person name="Henrissat B."/>
            <person name="Duncan S.H."/>
            <person name="Flint H.J."/>
        </authorList>
    </citation>
    <scope>NUCLEOTIDE SEQUENCE</scope>
    <source>
        <strain evidence="2">KCTC 62575</strain>
    </source>
</reference>
<evidence type="ECO:0000259" key="1">
    <source>
        <dbReference type="Pfam" id="PF21821"/>
    </source>
</evidence>
<organism evidence="3 4">
    <name type="scientific">Acinetobacter sichuanensis</name>
    <dbReference type="NCBI Taxonomy" id="2136183"/>
    <lineage>
        <taxon>Bacteria</taxon>
        <taxon>Pseudomonadati</taxon>
        <taxon>Pseudomonadota</taxon>
        <taxon>Gammaproteobacteria</taxon>
        <taxon>Moraxellales</taxon>
        <taxon>Moraxellaceae</taxon>
        <taxon>Acinetobacter</taxon>
    </lineage>
</organism>
<proteinExistence type="predicted"/>
<reference evidence="5" key="3">
    <citation type="journal article" date="2019" name="Int. J. Syst. Evol. Microbiol.">
        <title>The Global Catalogue of Microorganisms (GCM) 10K type strain sequencing project: providing services to taxonomists for standard genome sequencing and annotation.</title>
        <authorList>
            <consortium name="The Broad Institute Genomics Platform"/>
            <consortium name="The Broad Institute Genome Sequencing Center for Infectious Disease"/>
            <person name="Wu L."/>
            <person name="Ma J."/>
        </authorList>
    </citation>
    <scope>NUCLEOTIDE SEQUENCE [LARGE SCALE GENOMIC DNA]</scope>
    <source>
        <strain evidence="5">KCTC 62575</strain>
    </source>
</reference>
<dbReference type="RefSeq" id="WP_107009910.1">
    <property type="nucleotide sequence ID" value="NZ_JBHRSF010000157.1"/>
</dbReference>
<sequence>MAITDLLSSAVSSPLLEKSGSLLLAGKGRTIMGLTADVTIEEKHKDETIITSHPVDQGSPMNDHAYNEPPDLNVKIGWAGPALELSAIYQGLLTLKENFVRLIVMTGKRLYTDMLIKSISVTTDLQTENALVLEINFKKVFIVKTAETTVAIEDQAEPEITGQVQNGGTVQKTAQSESMLSQLTGLGEVGGAYIPGL</sequence>
<dbReference type="AlphaFoldDB" id="A0A371YK61"/>